<evidence type="ECO:0000313" key="5">
    <source>
        <dbReference type="Proteomes" id="UP001231189"/>
    </source>
</evidence>
<reference evidence="4" key="1">
    <citation type="submission" date="2023-07" db="EMBL/GenBank/DDBJ databases">
        <title>A chromosome-level genome assembly of Lolium multiflorum.</title>
        <authorList>
            <person name="Chen Y."/>
            <person name="Copetti D."/>
            <person name="Kolliker R."/>
            <person name="Studer B."/>
        </authorList>
    </citation>
    <scope>NUCLEOTIDE SEQUENCE</scope>
    <source>
        <strain evidence="4">02402/16</strain>
        <tissue evidence="4">Leaf</tissue>
    </source>
</reference>
<feature type="compositionally biased region" description="Basic and acidic residues" evidence="1">
    <location>
        <begin position="269"/>
        <end position="282"/>
    </location>
</feature>
<dbReference type="AlphaFoldDB" id="A0AAD8RSV0"/>
<dbReference type="Pfam" id="PF20235">
    <property type="entry name" value="PIR2-like_helical"/>
    <property type="match status" value="2"/>
</dbReference>
<name>A0AAD8RSV0_LOLMU</name>
<feature type="domain" description="DUF3615" evidence="2">
    <location>
        <begin position="547"/>
        <end position="657"/>
    </location>
</feature>
<evidence type="ECO:0000259" key="3">
    <source>
        <dbReference type="Pfam" id="PF20235"/>
    </source>
</evidence>
<dbReference type="InterPro" id="IPR022059">
    <property type="entry name" value="DUF3615"/>
</dbReference>
<dbReference type="Pfam" id="PF12274">
    <property type="entry name" value="DUF3615"/>
    <property type="match status" value="1"/>
</dbReference>
<dbReference type="Proteomes" id="UP001231189">
    <property type="component" value="Unassembled WGS sequence"/>
</dbReference>
<evidence type="ECO:0000259" key="2">
    <source>
        <dbReference type="Pfam" id="PF12274"/>
    </source>
</evidence>
<proteinExistence type="predicted"/>
<accession>A0AAD8RSV0</accession>
<sequence>MRGKRGPRIGAGCPYGVTDDSEEQDIRVLLDHIHGFYETALHLLPLDTLPSLAPRLLEAGMCLGFLDPVSNIIANTIAYSPPSPRPRPDEEDDDDDANSILSKVIADPCNNLNHDMFIPPEEIVCMNIARRSLRGLISFLTFHFRFLAYTEAIRYLRLAGADLLAAVRLIKQDRDSDSIPVFNFTSPFSKMALYCAAVSAAHPKSSVLVRASLSLASRMVKVTHLLSGDNCLTNASIKRLTGWLSKDPKIVRRKLMRLALDLASSRQQITDRQERKRKRDEPMPGDTGPVQKTSHRNPPMHSAFGYTQSLKLLLLGKIHALYLEALALMPGDALRKTQHTNLIKGGYCYGPMDPVSNIILNTVWYGAMFPTTKDFELGFDVSMICTRHLARVECCSLYGLVAFLRKRFVTLTENHAMWYLLMNNADLREAMEKVQEGGHVMSGSYFDGLKEAAVQSCHPDCDALLEFIGLHSADMPYKQASTLTYCRLEHLVSTMLSKSSPAKSAECVEQSTNAALSSEILNENQRMFIVAAKEKFKADQGFFVKKVNAALQEFSQEKGVDYELHIICGVNPEVTKRSSLSLFKRNFKYEYFHINFLATAKVSNEAGTTPELFFAECSNSDKDMEKRASLCFPVKDSSVDDARCFCCEMNGIKIVHPNLELYHGLHDFKKIASGEHGVVNEHIISSYDLHADEMCTIKEDWIFFDPNMDEVIALKNHSKDWPRKIREWGRIC</sequence>
<keyword evidence="5" id="KW-1185">Reference proteome</keyword>
<gene>
    <name evidence="4" type="ORF">QYE76_004834</name>
</gene>
<dbReference type="PANTHER" id="PTHR33120:SF60">
    <property type="entry name" value="PIR2-LIKE HELICAL DOMAIN-CONTAINING PROTEIN"/>
    <property type="match status" value="1"/>
</dbReference>
<feature type="region of interest" description="Disordered" evidence="1">
    <location>
        <begin position="266"/>
        <end position="298"/>
    </location>
</feature>
<comment type="caution">
    <text evidence="4">The sequence shown here is derived from an EMBL/GenBank/DDBJ whole genome shotgun (WGS) entry which is preliminary data.</text>
</comment>
<feature type="domain" description="PIR2-like helical" evidence="3">
    <location>
        <begin position="31"/>
        <end position="170"/>
    </location>
</feature>
<dbReference type="PANTHER" id="PTHR33120">
    <property type="entry name" value="EXPRESSED PROTEIN-RELATED"/>
    <property type="match status" value="1"/>
</dbReference>
<protein>
    <submittedName>
        <fullName evidence="4">Uncharacterized protein</fullName>
    </submittedName>
</protein>
<evidence type="ECO:0000256" key="1">
    <source>
        <dbReference type="SAM" id="MobiDB-lite"/>
    </source>
</evidence>
<feature type="domain" description="PIR2-like helical" evidence="3">
    <location>
        <begin position="317"/>
        <end position="432"/>
    </location>
</feature>
<dbReference type="EMBL" id="JAUUTY010000005">
    <property type="protein sequence ID" value="KAK1630519.1"/>
    <property type="molecule type" value="Genomic_DNA"/>
</dbReference>
<dbReference type="InterPro" id="IPR046527">
    <property type="entry name" value="PIR2-like_helical"/>
</dbReference>
<organism evidence="4 5">
    <name type="scientific">Lolium multiflorum</name>
    <name type="common">Italian ryegrass</name>
    <name type="synonym">Lolium perenne subsp. multiflorum</name>
    <dbReference type="NCBI Taxonomy" id="4521"/>
    <lineage>
        <taxon>Eukaryota</taxon>
        <taxon>Viridiplantae</taxon>
        <taxon>Streptophyta</taxon>
        <taxon>Embryophyta</taxon>
        <taxon>Tracheophyta</taxon>
        <taxon>Spermatophyta</taxon>
        <taxon>Magnoliopsida</taxon>
        <taxon>Liliopsida</taxon>
        <taxon>Poales</taxon>
        <taxon>Poaceae</taxon>
        <taxon>BOP clade</taxon>
        <taxon>Pooideae</taxon>
        <taxon>Poodae</taxon>
        <taxon>Poeae</taxon>
        <taxon>Poeae Chloroplast Group 2 (Poeae type)</taxon>
        <taxon>Loliodinae</taxon>
        <taxon>Loliinae</taxon>
        <taxon>Lolium</taxon>
    </lineage>
</organism>
<evidence type="ECO:0000313" key="4">
    <source>
        <dbReference type="EMBL" id="KAK1630519.1"/>
    </source>
</evidence>